<dbReference type="PANTHER" id="PTHR33048">
    <property type="entry name" value="PTH11-LIKE INTEGRAL MEMBRANE PROTEIN (AFU_ORTHOLOGUE AFUA_5G11245)"/>
    <property type="match status" value="1"/>
</dbReference>
<dbReference type="AlphaFoldDB" id="A0AAV9HLD7"/>
<proteinExistence type="inferred from homology"/>
<evidence type="ECO:0000256" key="3">
    <source>
        <dbReference type="ARBA" id="ARBA00022989"/>
    </source>
</evidence>
<dbReference type="EMBL" id="MU865004">
    <property type="protein sequence ID" value="KAK4460814.1"/>
    <property type="molecule type" value="Genomic_DNA"/>
</dbReference>
<feature type="transmembrane region" description="Helical" evidence="7">
    <location>
        <begin position="131"/>
        <end position="151"/>
    </location>
</feature>
<evidence type="ECO:0000256" key="2">
    <source>
        <dbReference type="ARBA" id="ARBA00022692"/>
    </source>
</evidence>
<feature type="region of interest" description="Disordered" evidence="6">
    <location>
        <begin position="305"/>
        <end position="346"/>
    </location>
</feature>
<keyword evidence="10" id="KW-1185">Reference proteome</keyword>
<dbReference type="PANTHER" id="PTHR33048:SF157">
    <property type="entry name" value="INTEGRAL MEMBRANE PROTEIN"/>
    <property type="match status" value="1"/>
</dbReference>
<dbReference type="InterPro" id="IPR052337">
    <property type="entry name" value="SAT4-like"/>
</dbReference>
<dbReference type="GO" id="GO:0016020">
    <property type="term" value="C:membrane"/>
    <property type="evidence" value="ECO:0007669"/>
    <property type="project" value="UniProtKB-SubCell"/>
</dbReference>
<gene>
    <name evidence="9" type="ORF">QBC42DRAFT_271620</name>
</gene>
<reference evidence="9" key="1">
    <citation type="journal article" date="2023" name="Mol. Phylogenet. Evol.">
        <title>Genome-scale phylogeny and comparative genomics of the fungal order Sordariales.</title>
        <authorList>
            <person name="Hensen N."/>
            <person name="Bonometti L."/>
            <person name="Westerberg I."/>
            <person name="Brannstrom I.O."/>
            <person name="Guillou S."/>
            <person name="Cros-Aarteil S."/>
            <person name="Calhoun S."/>
            <person name="Haridas S."/>
            <person name="Kuo A."/>
            <person name="Mondo S."/>
            <person name="Pangilinan J."/>
            <person name="Riley R."/>
            <person name="LaButti K."/>
            <person name="Andreopoulos B."/>
            <person name="Lipzen A."/>
            <person name="Chen C."/>
            <person name="Yan M."/>
            <person name="Daum C."/>
            <person name="Ng V."/>
            <person name="Clum A."/>
            <person name="Steindorff A."/>
            <person name="Ohm R.A."/>
            <person name="Martin F."/>
            <person name="Silar P."/>
            <person name="Natvig D.O."/>
            <person name="Lalanne C."/>
            <person name="Gautier V."/>
            <person name="Ament-Velasquez S.L."/>
            <person name="Kruys A."/>
            <person name="Hutchinson M.I."/>
            <person name="Powell A.J."/>
            <person name="Barry K."/>
            <person name="Miller A.N."/>
            <person name="Grigoriev I.V."/>
            <person name="Debuchy R."/>
            <person name="Gladieux P."/>
            <person name="Hiltunen Thoren M."/>
            <person name="Johannesson H."/>
        </authorList>
    </citation>
    <scope>NUCLEOTIDE SEQUENCE</scope>
    <source>
        <strain evidence="9">PSN324</strain>
    </source>
</reference>
<feature type="transmembrane region" description="Helical" evidence="7">
    <location>
        <begin position="97"/>
        <end position="119"/>
    </location>
</feature>
<feature type="compositionally biased region" description="Low complexity" evidence="6">
    <location>
        <begin position="333"/>
        <end position="345"/>
    </location>
</feature>
<feature type="transmembrane region" description="Helical" evidence="7">
    <location>
        <begin position="177"/>
        <end position="199"/>
    </location>
</feature>
<evidence type="ECO:0000256" key="4">
    <source>
        <dbReference type="ARBA" id="ARBA00023136"/>
    </source>
</evidence>
<evidence type="ECO:0000256" key="5">
    <source>
        <dbReference type="ARBA" id="ARBA00038359"/>
    </source>
</evidence>
<organism evidence="9 10">
    <name type="scientific">Cladorrhinum samala</name>
    <dbReference type="NCBI Taxonomy" id="585594"/>
    <lineage>
        <taxon>Eukaryota</taxon>
        <taxon>Fungi</taxon>
        <taxon>Dikarya</taxon>
        <taxon>Ascomycota</taxon>
        <taxon>Pezizomycotina</taxon>
        <taxon>Sordariomycetes</taxon>
        <taxon>Sordariomycetidae</taxon>
        <taxon>Sordariales</taxon>
        <taxon>Podosporaceae</taxon>
        <taxon>Cladorrhinum</taxon>
    </lineage>
</organism>
<evidence type="ECO:0000313" key="9">
    <source>
        <dbReference type="EMBL" id="KAK4460814.1"/>
    </source>
</evidence>
<dbReference type="Proteomes" id="UP001321749">
    <property type="component" value="Unassembled WGS sequence"/>
</dbReference>
<sequence>MGAADYDNPAGLVAGTVVMQVVSTLCVGLRFYSRRWKRQTYIASDWLILVAWIFGLGLSVLMLYGVSQKSMGYPLGANIEDPHAVNGRLNRAKHSELSYLLLGITALGLIKLSVICLYWHLFARVMFRRFLIFWMVVITIWTVSFVLAGLLECGTHLKAIFGTPQDYLDHCGSAMPAGYAMVGSDILTDLVTLLIPIPVVMTLKMSVRTRILTLMTFLVGGLSVGASIAKGYIYITATQGLSTQDAISILTGIGIWNLVEVQVGITAGCAPTLRPILSKLLPLEAATHSLMSLLRIPSTRTDTLPSFVKMPGSEGSDEKLQQNGSKGSGSGSAGRSNKGSASAASTLVVVEEHEMVARRGAGAENV</sequence>
<accession>A0AAV9HLD7</accession>
<keyword evidence="4 7" id="KW-0472">Membrane</keyword>
<comment type="subcellular location">
    <subcellularLocation>
        <location evidence="1">Membrane</location>
        <topology evidence="1">Multi-pass membrane protein</topology>
    </subcellularLocation>
</comment>
<evidence type="ECO:0000313" key="10">
    <source>
        <dbReference type="Proteomes" id="UP001321749"/>
    </source>
</evidence>
<keyword evidence="2 7" id="KW-0812">Transmembrane</keyword>
<feature type="transmembrane region" description="Helical" evidence="7">
    <location>
        <begin position="12"/>
        <end position="32"/>
    </location>
</feature>
<evidence type="ECO:0000259" key="8">
    <source>
        <dbReference type="Pfam" id="PF20684"/>
    </source>
</evidence>
<keyword evidence="3 7" id="KW-1133">Transmembrane helix</keyword>
<feature type="transmembrane region" description="Helical" evidence="7">
    <location>
        <begin position="211"/>
        <end position="235"/>
    </location>
</feature>
<dbReference type="InterPro" id="IPR049326">
    <property type="entry name" value="Rhodopsin_dom_fungi"/>
</dbReference>
<evidence type="ECO:0000256" key="7">
    <source>
        <dbReference type="SAM" id="Phobius"/>
    </source>
</evidence>
<feature type="domain" description="Rhodopsin" evidence="8">
    <location>
        <begin position="29"/>
        <end position="279"/>
    </location>
</feature>
<evidence type="ECO:0000256" key="1">
    <source>
        <dbReference type="ARBA" id="ARBA00004141"/>
    </source>
</evidence>
<comment type="similarity">
    <text evidence="5">Belongs to the SAT4 family.</text>
</comment>
<feature type="transmembrane region" description="Helical" evidence="7">
    <location>
        <begin position="44"/>
        <end position="66"/>
    </location>
</feature>
<protein>
    <recommendedName>
        <fullName evidence="8">Rhodopsin domain-containing protein</fullName>
    </recommendedName>
</protein>
<name>A0AAV9HLD7_9PEZI</name>
<evidence type="ECO:0000256" key="6">
    <source>
        <dbReference type="SAM" id="MobiDB-lite"/>
    </source>
</evidence>
<comment type="caution">
    <text evidence="9">The sequence shown here is derived from an EMBL/GenBank/DDBJ whole genome shotgun (WGS) entry which is preliminary data.</text>
</comment>
<dbReference type="Pfam" id="PF20684">
    <property type="entry name" value="Fung_rhodopsin"/>
    <property type="match status" value="1"/>
</dbReference>
<reference evidence="9" key="2">
    <citation type="submission" date="2023-06" db="EMBL/GenBank/DDBJ databases">
        <authorList>
            <consortium name="Lawrence Berkeley National Laboratory"/>
            <person name="Mondo S.J."/>
            <person name="Hensen N."/>
            <person name="Bonometti L."/>
            <person name="Westerberg I."/>
            <person name="Brannstrom I.O."/>
            <person name="Guillou S."/>
            <person name="Cros-Aarteil S."/>
            <person name="Calhoun S."/>
            <person name="Haridas S."/>
            <person name="Kuo A."/>
            <person name="Pangilinan J."/>
            <person name="Riley R."/>
            <person name="Labutti K."/>
            <person name="Andreopoulos B."/>
            <person name="Lipzen A."/>
            <person name="Chen C."/>
            <person name="Yanf M."/>
            <person name="Daum C."/>
            <person name="Ng V."/>
            <person name="Clum A."/>
            <person name="Steindorff A."/>
            <person name="Ohm R."/>
            <person name="Martin F."/>
            <person name="Silar P."/>
            <person name="Natvig D."/>
            <person name="Lalanne C."/>
            <person name="Gautier V."/>
            <person name="Ament-Velasquez S.L."/>
            <person name="Kruys A."/>
            <person name="Hutchinson M.I."/>
            <person name="Powell A.J."/>
            <person name="Barry K."/>
            <person name="Miller A.N."/>
            <person name="Grigoriev I.V."/>
            <person name="Debuchy R."/>
            <person name="Gladieux P."/>
            <person name="Thoren M.H."/>
            <person name="Johannesson H."/>
        </authorList>
    </citation>
    <scope>NUCLEOTIDE SEQUENCE</scope>
    <source>
        <strain evidence="9">PSN324</strain>
    </source>
</reference>